<dbReference type="InterPro" id="IPR009875">
    <property type="entry name" value="PilZ_domain"/>
</dbReference>
<organism evidence="3 4">
    <name type="scientific">Eiseniibacteriota bacterium</name>
    <dbReference type="NCBI Taxonomy" id="2212470"/>
    <lineage>
        <taxon>Bacteria</taxon>
        <taxon>Candidatus Eiseniibacteriota</taxon>
    </lineage>
</organism>
<name>A0A538U233_UNCEI</name>
<dbReference type="EMBL" id="VBPA01000252">
    <property type="protein sequence ID" value="TMQ69942.1"/>
    <property type="molecule type" value="Genomic_DNA"/>
</dbReference>
<accession>A0A538U233</accession>
<gene>
    <name evidence="3" type="ORF">E6K80_10105</name>
</gene>
<dbReference type="GO" id="GO:0035438">
    <property type="term" value="F:cyclic-di-GMP binding"/>
    <property type="evidence" value="ECO:0007669"/>
    <property type="project" value="InterPro"/>
</dbReference>
<dbReference type="SUPFAM" id="SSF141371">
    <property type="entry name" value="PilZ domain-like"/>
    <property type="match status" value="1"/>
</dbReference>
<dbReference type="Pfam" id="PF07238">
    <property type="entry name" value="PilZ"/>
    <property type="match status" value="1"/>
</dbReference>
<evidence type="ECO:0000313" key="3">
    <source>
        <dbReference type="EMBL" id="TMQ69942.1"/>
    </source>
</evidence>
<feature type="domain" description="PilZ" evidence="2">
    <location>
        <begin position="11"/>
        <end position="126"/>
    </location>
</feature>
<sequence>MPRKKGIPKIERRTSTRADASLSMRVEGEPQNGTLTHIVTESENISASGVYCSSPHYLAPLSKVALTIVLPNQKATQRSRRLLKCDGVVVRCEPTRVGARPSVYELACSFIGLDPRHRLLLDDFVTWRNLQTMRSTPAKKRTPTTKRPRRATERSGARATKARPAGARRATSR</sequence>
<reference evidence="3 4" key="1">
    <citation type="journal article" date="2019" name="Nat. Microbiol.">
        <title>Mediterranean grassland soil C-N compound turnover is dependent on rainfall and depth, and is mediated by genomically divergent microorganisms.</title>
        <authorList>
            <person name="Diamond S."/>
            <person name="Andeer P.F."/>
            <person name="Li Z."/>
            <person name="Crits-Christoph A."/>
            <person name="Burstein D."/>
            <person name="Anantharaman K."/>
            <person name="Lane K.R."/>
            <person name="Thomas B.C."/>
            <person name="Pan C."/>
            <person name="Northen T.R."/>
            <person name="Banfield J.F."/>
        </authorList>
    </citation>
    <scope>NUCLEOTIDE SEQUENCE [LARGE SCALE GENOMIC DNA]</scope>
    <source>
        <strain evidence="3">WS_10</strain>
    </source>
</reference>
<dbReference type="Gene3D" id="2.40.10.220">
    <property type="entry name" value="predicted glycosyltransferase like domains"/>
    <property type="match status" value="1"/>
</dbReference>
<proteinExistence type="predicted"/>
<feature type="region of interest" description="Disordered" evidence="1">
    <location>
        <begin position="134"/>
        <end position="173"/>
    </location>
</feature>
<evidence type="ECO:0000259" key="2">
    <source>
        <dbReference type="Pfam" id="PF07238"/>
    </source>
</evidence>
<comment type="caution">
    <text evidence="3">The sequence shown here is derived from an EMBL/GenBank/DDBJ whole genome shotgun (WGS) entry which is preliminary data.</text>
</comment>
<protein>
    <recommendedName>
        <fullName evidence="2">PilZ domain-containing protein</fullName>
    </recommendedName>
</protein>
<dbReference type="Proteomes" id="UP000319836">
    <property type="component" value="Unassembled WGS sequence"/>
</dbReference>
<evidence type="ECO:0000313" key="4">
    <source>
        <dbReference type="Proteomes" id="UP000319836"/>
    </source>
</evidence>
<evidence type="ECO:0000256" key="1">
    <source>
        <dbReference type="SAM" id="MobiDB-lite"/>
    </source>
</evidence>
<dbReference type="AlphaFoldDB" id="A0A538U233"/>
<feature type="compositionally biased region" description="Basic residues" evidence="1">
    <location>
        <begin position="137"/>
        <end position="149"/>
    </location>
</feature>
<feature type="region of interest" description="Disordered" evidence="1">
    <location>
        <begin position="1"/>
        <end position="22"/>
    </location>
</feature>